<protein>
    <recommendedName>
        <fullName evidence="8">POTRA domain-containing protein</fullName>
    </recommendedName>
</protein>
<dbReference type="EMBL" id="LGCM01000039">
    <property type="protein sequence ID" value="KPL80695.1"/>
    <property type="molecule type" value="Genomic_DNA"/>
</dbReference>
<comment type="caution">
    <text evidence="9">The sequence shown here is derived from an EMBL/GenBank/DDBJ whole genome shotgun (WGS) entry which is preliminary data.</text>
</comment>
<dbReference type="RefSeq" id="WP_062417690.1">
    <property type="nucleotide sequence ID" value="NZ_DF967974.1"/>
</dbReference>
<accession>A0A0P6XXL8</accession>
<dbReference type="Pfam" id="PF08478">
    <property type="entry name" value="POTRA_1"/>
    <property type="match status" value="1"/>
</dbReference>
<evidence type="ECO:0000256" key="1">
    <source>
        <dbReference type="ARBA" id="ARBA00022475"/>
    </source>
</evidence>
<feature type="domain" description="POTRA" evidence="8">
    <location>
        <begin position="119"/>
        <end position="181"/>
    </location>
</feature>
<keyword evidence="7" id="KW-0472">Membrane</keyword>
<keyword evidence="2" id="KW-0132">Cell division</keyword>
<dbReference type="InterPro" id="IPR013685">
    <property type="entry name" value="POTRA_FtsQ_type"/>
</dbReference>
<dbReference type="GO" id="GO:0051301">
    <property type="term" value="P:cell division"/>
    <property type="evidence" value="ECO:0007669"/>
    <property type="project" value="UniProtKB-KW"/>
</dbReference>
<evidence type="ECO:0000313" key="9">
    <source>
        <dbReference type="EMBL" id="KPL80695.1"/>
    </source>
</evidence>
<dbReference type="PANTHER" id="PTHR37820">
    <property type="entry name" value="CELL DIVISION PROTEIN DIVIB"/>
    <property type="match status" value="1"/>
</dbReference>
<proteinExistence type="predicted"/>
<keyword evidence="4 7" id="KW-1133">Transmembrane helix</keyword>
<feature type="compositionally biased region" description="Basic and acidic residues" evidence="6">
    <location>
        <begin position="1"/>
        <end position="25"/>
    </location>
</feature>
<sequence>MNTPRSDRGKTRAELARERRSRESQQHSQQAATRVRYTAVTPPLTMRGGMGTPVIQRTRSQVRRQVNVRLGSPGAEMQLPSLPAIRPGWRLVSGLLVVLCCAAVIMGFTAPTFQVGVPEVAGLTRISAEDLSETLRLENTPVFLVQPAQVQAKVARAYPELKDITVKVMLPNRVIISAVERQPILAWEYDTNLIWIDAEGMIFPARGEPTVPLLTIVADSAPPLFTPVDSLAALVEDPTPTPEDAAAEKPANKPRVPKQVSPEFLKAIFALSEKLPPETSLTYNSSNGLGWNDPLGWKVYVGVSLEDFDLKLALYEHIVKALQEKGIQPALVSVAYLHAPFYRLEE</sequence>
<evidence type="ECO:0000256" key="2">
    <source>
        <dbReference type="ARBA" id="ARBA00022618"/>
    </source>
</evidence>
<dbReference type="GO" id="GO:0005886">
    <property type="term" value="C:plasma membrane"/>
    <property type="evidence" value="ECO:0007669"/>
    <property type="project" value="TreeGrafter"/>
</dbReference>
<evidence type="ECO:0000256" key="7">
    <source>
        <dbReference type="SAM" id="Phobius"/>
    </source>
</evidence>
<evidence type="ECO:0000313" key="10">
    <source>
        <dbReference type="Proteomes" id="UP000050501"/>
    </source>
</evidence>
<dbReference type="InterPro" id="IPR050487">
    <property type="entry name" value="FtsQ_DivIB"/>
</dbReference>
<keyword evidence="5" id="KW-0131">Cell cycle</keyword>
<dbReference type="PANTHER" id="PTHR37820:SF1">
    <property type="entry name" value="CELL DIVISION PROTEIN FTSQ"/>
    <property type="match status" value="1"/>
</dbReference>
<dbReference type="STRING" id="229921.ADN01_11220"/>
<name>A0A0P6XXL8_9CHLR</name>
<organism evidence="9 10">
    <name type="scientific">Levilinea saccharolytica</name>
    <dbReference type="NCBI Taxonomy" id="229921"/>
    <lineage>
        <taxon>Bacteria</taxon>
        <taxon>Bacillati</taxon>
        <taxon>Chloroflexota</taxon>
        <taxon>Anaerolineae</taxon>
        <taxon>Anaerolineales</taxon>
        <taxon>Anaerolineaceae</taxon>
        <taxon>Levilinea</taxon>
    </lineage>
</organism>
<reference evidence="9 10" key="1">
    <citation type="submission" date="2015-07" db="EMBL/GenBank/DDBJ databases">
        <title>Genome sequence of Levilinea saccharolytica DSM 16555.</title>
        <authorList>
            <person name="Hemp J."/>
            <person name="Ward L.M."/>
            <person name="Pace L.A."/>
            <person name="Fischer W.W."/>
        </authorList>
    </citation>
    <scope>NUCLEOTIDE SEQUENCE [LARGE SCALE GENOMIC DNA]</scope>
    <source>
        <strain evidence="9 10">KIBI-1</strain>
    </source>
</reference>
<evidence type="ECO:0000256" key="4">
    <source>
        <dbReference type="ARBA" id="ARBA00022989"/>
    </source>
</evidence>
<evidence type="ECO:0000259" key="8">
    <source>
        <dbReference type="Pfam" id="PF08478"/>
    </source>
</evidence>
<evidence type="ECO:0000256" key="6">
    <source>
        <dbReference type="SAM" id="MobiDB-lite"/>
    </source>
</evidence>
<evidence type="ECO:0000256" key="3">
    <source>
        <dbReference type="ARBA" id="ARBA00022692"/>
    </source>
</evidence>
<evidence type="ECO:0000256" key="5">
    <source>
        <dbReference type="ARBA" id="ARBA00023306"/>
    </source>
</evidence>
<keyword evidence="3 7" id="KW-0812">Transmembrane</keyword>
<gene>
    <name evidence="9" type="ORF">ADN01_11220</name>
</gene>
<dbReference type="AlphaFoldDB" id="A0A0P6XXL8"/>
<dbReference type="Proteomes" id="UP000050501">
    <property type="component" value="Unassembled WGS sequence"/>
</dbReference>
<feature type="transmembrane region" description="Helical" evidence="7">
    <location>
        <begin position="91"/>
        <end position="110"/>
    </location>
</feature>
<keyword evidence="10" id="KW-1185">Reference proteome</keyword>
<dbReference type="OrthoDB" id="160838at2"/>
<feature type="region of interest" description="Disordered" evidence="6">
    <location>
        <begin position="1"/>
        <end position="34"/>
    </location>
</feature>
<keyword evidence="1" id="KW-1003">Cell membrane</keyword>
<feature type="region of interest" description="Disordered" evidence="6">
    <location>
        <begin position="236"/>
        <end position="257"/>
    </location>
</feature>